<dbReference type="GO" id="GO:0006352">
    <property type="term" value="P:DNA-templated transcription initiation"/>
    <property type="evidence" value="ECO:0007669"/>
    <property type="project" value="InterPro"/>
</dbReference>
<dbReference type="OrthoDB" id="5244716at2"/>
<keyword evidence="8" id="KW-1185">Reference proteome</keyword>
<dbReference type="EMBL" id="PPEK01000003">
    <property type="protein sequence ID" value="PNV68084.1"/>
    <property type="molecule type" value="Genomic_DNA"/>
</dbReference>
<dbReference type="GO" id="GO:0016987">
    <property type="term" value="F:sigma factor activity"/>
    <property type="evidence" value="ECO:0007669"/>
    <property type="project" value="UniProtKB-KW"/>
</dbReference>
<comment type="similarity">
    <text evidence="1">Belongs to the sigma-70 factor family. ECF subfamily.</text>
</comment>
<evidence type="ECO:0000256" key="4">
    <source>
        <dbReference type="ARBA" id="ARBA00023163"/>
    </source>
</evidence>
<dbReference type="InterPro" id="IPR007627">
    <property type="entry name" value="RNA_pol_sigma70_r2"/>
</dbReference>
<gene>
    <name evidence="7" type="ORF">C2L71_04420</name>
</gene>
<evidence type="ECO:0000313" key="8">
    <source>
        <dbReference type="Proteomes" id="UP000236197"/>
    </source>
</evidence>
<evidence type="ECO:0000313" key="7">
    <source>
        <dbReference type="EMBL" id="PNV68084.1"/>
    </source>
</evidence>
<comment type="caution">
    <text evidence="7">The sequence shown here is derived from an EMBL/GenBank/DDBJ whole genome shotgun (WGS) entry which is preliminary data.</text>
</comment>
<dbReference type="SUPFAM" id="SSF88659">
    <property type="entry name" value="Sigma3 and sigma4 domains of RNA polymerase sigma factors"/>
    <property type="match status" value="1"/>
</dbReference>
<dbReference type="SUPFAM" id="SSF88946">
    <property type="entry name" value="Sigma2 domain of RNA polymerase sigma factors"/>
    <property type="match status" value="1"/>
</dbReference>
<feature type="region of interest" description="Disordered" evidence="5">
    <location>
        <begin position="228"/>
        <end position="248"/>
    </location>
</feature>
<protein>
    <submittedName>
        <fullName evidence="7">RNA polymerase subunit sigma-24</fullName>
    </submittedName>
</protein>
<dbReference type="RefSeq" id="WP_103264561.1">
    <property type="nucleotide sequence ID" value="NZ_CABMLE010000003.1"/>
</dbReference>
<sequence>MTDETVSLDAALAGDEAALEELLARVQDDVFNLALRMLGTVPDAEDATQEVLIKAITRLSSFRRESSFSTWVYRIALNHLATYRKGLFARFPVSFDIYSEDIVSGRERDVPDLSGSVDRDLLARELKLSCMNGMLQCLDAEGRSAFVLGTMFKLDSRVAADALGITPEAYRKRLSRARARMAEFLSTYCSAAGSDACRCERRIDYAIATKRIDPVRLDWQNLKRVEEAPDGERIGEPASESSAHAGDVETRTDAMERLDDAAGLFASLPRYRCPDGAASFIKDLIASGDFKQAVGDRPERSARPWTCKEH</sequence>
<dbReference type="InterPro" id="IPR036388">
    <property type="entry name" value="WH-like_DNA-bd_sf"/>
</dbReference>
<proteinExistence type="inferred from homology"/>
<name>A0A2K2UCS3_9ACTN</name>
<dbReference type="Gene3D" id="1.10.10.10">
    <property type="entry name" value="Winged helix-like DNA-binding domain superfamily/Winged helix DNA-binding domain"/>
    <property type="match status" value="1"/>
</dbReference>
<feature type="domain" description="RNA polymerase sigma-70 region 2" evidence="6">
    <location>
        <begin position="23"/>
        <end position="83"/>
    </location>
</feature>
<dbReference type="InterPro" id="IPR014284">
    <property type="entry name" value="RNA_pol_sigma-70_dom"/>
</dbReference>
<reference evidence="8" key="1">
    <citation type="submission" date="2018-01" db="EMBL/GenBank/DDBJ databases">
        <title>Rubneribacter badeniensis gen. nov., sp. nov., and Colonibacter rubneri, gen. nov., sp. nov., WGS of new members of the Eggerthellaceae.</title>
        <authorList>
            <person name="Danylec N."/>
            <person name="Stoll D.A."/>
            <person name="Doetsch A."/>
            <person name="Kulling S.E."/>
            <person name="Huch M."/>
        </authorList>
    </citation>
    <scope>NUCLEOTIDE SEQUENCE [LARGE SCALE GENOMIC DNA]</scope>
    <source>
        <strain evidence="8">ResAG-96</strain>
    </source>
</reference>
<evidence type="ECO:0000256" key="1">
    <source>
        <dbReference type="ARBA" id="ARBA00010641"/>
    </source>
</evidence>
<keyword evidence="4" id="KW-0804">Transcription</keyword>
<evidence type="ECO:0000256" key="3">
    <source>
        <dbReference type="ARBA" id="ARBA00023082"/>
    </source>
</evidence>
<evidence type="ECO:0000256" key="2">
    <source>
        <dbReference type="ARBA" id="ARBA00023015"/>
    </source>
</evidence>
<dbReference type="Proteomes" id="UP000236197">
    <property type="component" value="Unassembled WGS sequence"/>
</dbReference>
<dbReference type="Gene3D" id="1.10.1740.10">
    <property type="match status" value="1"/>
</dbReference>
<evidence type="ECO:0000256" key="5">
    <source>
        <dbReference type="SAM" id="MobiDB-lite"/>
    </source>
</evidence>
<dbReference type="InterPro" id="IPR013325">
    <property type="entry name" value="RNA_pol_sigma_r2"/>
</dbReference>
<dbReference type="PANTHER" id="PTHR43133:SF51">
    <property type="entry name" value="RNA POLYMERASE SIGMA FACTOR"/>
    <property type="match status" value="1"/>
</dbReference>
<keyword evidence="2" id="KW-0805">Transcription regulation</keyword>
<accession>A0A2K2UCS3</accession>
<keyword evidence="3" id="KW-0731">Sigma factor</keyword>
<dbReference type="Pfam" id="PF04542">
    <property type="entry name" value="Sigma70_r2"/>
    <property type="match status" value="1"/>
</dbReference>
<dbReference type="InterPro" id="IPR013324">
    <property type="entry name" value="RNA_pol_sigma_r3/r4-like"/>
</dbReference>
<dbReference type="NCBIfam" id="TIGR02937">
    <property type="entry name" value="sigma70-ECF"/>
    <property type="match status" value="1"/>
</dbReference>
<organism evidence="7 8">
    <name type="scientific">Enteroscipio rubneri</name>
    <dbReference type="NCBI Taxonomy" id="2070686"/>
    <lineage>
        <taxon>Bacteria</taxon>
        <taxon>Bacillati</taxon>
        <taxon>Actinomycetota</taxon>
        <taxon>Coriobacteriia</taxon>
        <taxon>Eggerthellales</taxon>
        <taxon>Eggerthellaceae</taxon>
        <taxon>Enteroscipio</taxon>
    </lineage>
</organism>
<dbReference type="InterPro" id="IPR039425">
    <property type="entry name" value="RNA_pol_sigma-70-like"/>
</dbReference>
<evidence type="ECO:0000259" key="6">
    <source>
        <dbReference type="Pfam" id="PF04542"/>
    </source>
</evidence>
<dbReference type="AlphaFoldDB" id="A0A2K2UCS3"/>
<dbReference type="PANTHER" id="PTHR43133">
    <property type="entry name" value="RNA POLYMERASE ECF-TYPE SIGMA FACTO"/>
    <property type="match status" value="1"/>
</dbReference>